<dbReference type="EMBL" id="BAABKO010000003">
    <property type="protein sequence ID" value="GAA4775092.1"/>
    <property type="molecule type" value="Genomic_DNA"/>
</dbReference>
<evidence type="ECO:0000313" key="2">
    <source>
        <dbReference type="Proteomes" id="UP001501645"/>
    </source>
</evidence>
<dbReference type="Gene3D" id="2.60.120.260">
    <property type="entry name" value="Galactose-binding domain-like"/>
    <property type="match status" value="1"/>
</dbReference>
<dbReference type="PROSITE" id="PS51318">
    <property type="entry name" value="TAT"/>
    <property type="match status" value="1"/>
</dbReference>
<sequence length="1060" mass="114318">MPMELSRRAFVQAGAVALATAAVWTLDDPAVARAVTVGRANPALDRIVFGDGVSEAAHGLVGDRSTTLTGALAQTARILDPSDPVGPWGGTLRFRMQIDPARTTYLSLKVWGEDVSPITEEWRLQLFIDGKAAGWLDQGPVDSLDQMSTAPRTAGLFALHTIPLPERMTEGQTELEVEIRSLGRIWAYGDASSFYKDMTTSSRPIYAAYTHADAHFLPADGDEFGTPSSRGVRADDSAEAIRRVRERVLADQNALLSAKPPASIDPWAWMTLAHGYRWEDGPAYRDPRALTKVCEAIDATYVAWKGNEAVLTASGQQWLGFGRVALALDTLWGDLQDLLDARVVQGTTVLPNPGFEVGTAGWTVTTWRGSGTVAADAAVARTGSASLKLTADANGTTGSAVGVTVTGASRPLVGTGTYRVSVWCRTEQAAAPGPYLDVLFYDAAGVVVQSDRKFFARTGTHDWEQIAAELATPAGAARIRVDLRMEGTGTAWFDDVELALVEGTPPASGDLPPRREAYRDMLLASREYWRQNQRHYTNQVQFTSLGIYLCNKGLELLSPDDAWPEERAREWIYEAVGLLPLSSGEFADGSKKWKLGRGYRIYSEQGLSRELGYVGGYGEITGDLLVAMYEAVAEGAIAREDEALRAQIEKLFLARGWFRHEGVDDEGHRVMRLESAIGWRNEHYAGEIVYVTPTDKDVNPLQASSAFPTPELVGWSQEMVEDGQLGPILELLHTDTSARIGLNAARFIMRDLPHFEAAASSSARLPSGWGQPDFAFADPVTGAVAVKRGDEVLYASLYWRARQAVNRWSRAHLVRPDEDRVATVRCEVEFGTAAPVGTFTIEDWVCWDYTINDSDGNGLLPGGITPPGPALHQAYAGEELPIAPTPSDMDPKLGADELGVETIEAGRAPFYRFAYAGYHIAMNTTTDQTFAYECPASGVGIDCRSGETVELSAARSVGPGETVILFDPAAREPGSAPEVIVSTRCVAGAVRLMVTVTNRGDRRATAEVRTPFGAKSIALPPRKRSSAVFATRAASVGAGTVTVTVDGIGVTAEYAAASCG</sequence>
<dbReference type="Proteomes" id="UP001501645">
    <property type="component" value="Unassembled WGS sequence"/>
</dbReference>
<comment type="caution">
    <text evidence="1">The sequence shown here is derived from an EMBL/GenBank/DDBJ whole genome shotgun (WGS) entry which is preliminary data.</text>
</comment>
<evidence type="ECO:0008006" key="3">
    <source>
        <dbReference type="Google" id="ProtNLM"/>
    </source>
</evidence>
<evidence type="ECO:0000313" key="1">
    <source>
        <dbReference type="EMBL" id="GAA4775092.1"/>
    </source>
</evidence>
<name>A0ABP9A729_9MICO</name>
<dbReference type="InterPro" id="IPR006311">
    <property type="entry name" value="TAT_signal"/>
</dbReference>
<reference evidence="2" key="1">
    <citation type="journal article" date="2019" name="Int. J. Syst. Evol. Microbiol.">
        <title>The Global Catalogue of Microorganisms (GCM) 10K type strain sequencing project: providing services to taxonomists for standard genome sequencing and annotation.</title>
        <authorList>
            <consortium name="The Broad Institute Genomics Platform"/>
            <consortium name="The Broad Institute Genome Sequencing Center for Infectious Disease"/>
            <person name="Wu L."/>
            <person name="Ma J."/>
        </authorList>
    </citation>
    <scope>NUCLEOTIDE SEQUENCE [LARGE SCALE GENOMIC DNA]</scope>
    <source>
        <strain evidence="2">JCM 18537</strain>
    </source>
</reference>
<proteinExistence type="predicted"/>
<keyword evidence="2" id="KW-1185">Reference proteome</keyword>
<accession>A0ABP9A729</accession>
<organism evidence="1 2">
    <name type="scientific">Microbacterium gilvum</name>
    <dbReference type="NCBI Taxonomy" id="1336204"/>
    <lineage>
        <taxon>Bacteria</taxon>
        <taxon>Bacillati</taxon>
        <taxon>Actinomycetota</taxon>
        <taxon>Actinomycetes</taxon>
        <taxon>Micrococcales</taxon>
        <taxon>Microbacteriaceae</taxon>
        <taxon>Microbacterium</taxon>
    </lineage>
</organism>
<protein>
    <recommendedName>
        <fullName evidence="3">Tat pathway signal sequence domain protein</fullName>
    </recommendedName>
</protein>
<gene>
    <name evidence="1" type="ORF">GCM10023351_19410</name>
</gene>
<dbReference type="SUPFAM" id="SSF49785">
    <property type="entry name" value="Galactose-binding domain-like"/>
    <property type="match status" value="1"/>
</dbReference>
<dbReference type="InterPro" id="IPR008979">
    <property type="entry name" value="Galactose-bd-like_sf"/>
</dbReference>